<protein>
    <submittedName>
        <fullName evidence="2">Uncharacterized protein</fullName>
    </submittedName>
</protein>
<evidence type="ECO:0000313" key="2">
    <source>
        <dbReference type="EMBL" id="KAG5641443.1"/>
    </source>
</evidence>
<feature type="compositionally biased region" description="Acidic residues" evidence="1">
    <location>
        <begin position="460"/>
        <end position="469"/>
    </location>
</feature>
<reference evidence="2" key="1">
    <citation type="submission" date="2020-07" db="EMBL/GenBank/DDBJ databases">
        <authorList>
            <person name="Nieuwenhuis M."/>
            <person name="Van De Peppel L.J.J."/>
        </authorList>
    </citation>
    <scope>NUCLEOTIDE SEQUENCE</scope>
    <source>
        <strain evidence="2">AP01</strain>
        <tissue evidence="2">Mycelium</tissue>
    </source>
</reference>
<organism evidence="2 3">
    <name type="scientific">Asterophora parasitica</name>
    <dbReference type="NCBI Taxonomy" id="117018"/>
    <lineage>
        <taxon>Eukaryota</taxon>
        <taxon>Fungi</taxon>
        <taxon>Dikarya</taxon>
        <taxon>Basidiomycota</taxon>
        <taxon>Agaricomycotina</taxon>
        <taxon>Agaricomycetes</taxon>
        <taxon>Agaricomycetidae</taxon>
        <taxon>Agaricales</taxon>
        <taxon>Tricholomatineae</taxon>
        <taxon>Lyophyllaceae</taxon>
        <taxon>Asterophora</taxon>
    </lineage>
</organism>
<sequence>MQMNQRYYQIGGFQPHIEWPREYRYDDKKVAQLIAGDASALKPRDSKQPVELVLGIKRTGTSHLLLTEIQLDQIERAARLRLPNTSPAVTSNDFESLSPIYFHDPDQFAAKFSTLKIKTVKNRSPTDNSQTNKQFISGDAGVQRGGFEHGRLFYRTLHNLVDHRTYGLNDASWARSRSFNVCSFVFTPRLPDTRSTEDRRKSPIALDCGFAEATMPELKNFEYGTTEKLDGSIIHARVRELFSDERLSREKPTILLVHDEELTKNMLQNCGVNVSLWESGLEGFLGLHRRGAHRDRERSRSPPRSYYHAGPSSRSRHFSRRPSPGPTSGEYRRRTQSYSANAPVYVVDIKVQFMTLMQTATSSESVTKIAKYLGLTQAECQAEGETEEGHTEGQAEGQAEGWCAGNEAVASRREPPIPIHHPSAAAQVPPVEYDSDQDPNDLPPPTAPQTQIYEPASDSDYGESSDDDD</sequence>
<evidence type="ECO:0000256" key="1">
    <source>
        <dbReference type="SAM" id="MobiDB-lite"/>
    </source>
</evidence>
<feature type="region of interest" description="Disordered" evidence="1">
    <location>
        <begin position="409"/>
        <end position="469"/>
    </location>
</feature>
<evidence type="ECO:0000313" key="3">
    <source>
        <dbReference type="Proteomes" id="UP000775547"/>
    </source>
</evidence>
<dbReference type="AlphaFoldDB" id="A0A9P7K8S3"/>
<gene>
    <name evidence="2" type="ORF">DXG03_005217</name>
</gene>
<proteinExistence type="predicted"/>
<name>A0A9P7K8S3_9AGAR</name>
<reference evidence="2" key="2">
    <citation type="submission" date="2021-10" db="EMBL/GenBank/DDBJ databases">
        <title>Phylogenomics reveals ancestral predisposition of the termite-cultivated fungus Termitomyces towards a domesticated lifestyle.</title>
        <authorList>
            <person name="Auxier B."/>
            <person name="Grum-Grzhimaylo A."/>
            <person name="Cardenas M.E."/>
            <person name="Lodge J.D."/>
            <person name="Laessoe T."/>
            <person name="Pedersen O."/>
            <person name="Smith M.E."/>
            <person name="Kuyper T.W."/>
            <person name="Franco-Molano E.A."/>
            <person name="Baroni T.J."/>
            <person name="Aanen D.K."/>
        </authorList>
    </citation>
    <scope>NUCLEOTIDE SEQUENCE</scope>
    <source>
        <strain evidence="2">AP01</strain>
        <tissue evidence="2">Mycelium</tissue>
    </source>
</reference>
<dbReference type="Proteomes" id="UP000775547">
    <property type="component" value="Unassembled WGS sequence"/>
</dbReference>
<dbReference type="EMBL" id="JABCKV010000310">
    <property type="protein sequence ID" value="KAG5641443.1"/>
    <property type="molecule type" value="Genomic_DNA"/>
</dbReference>
<comment type="caution">
    <text evidence="2">The sequence shown here is derived from an EMBL/GenBank/DDBJ whole genome shotgun (WGS) entry which is preliminary data.</text>
</comment>
<feature type="region of interest" description="Disordered" evidence="1">
    <location>
        <begin position="290"/>
        <end position="335"/>
    </location>
</feature>
<feature type="compositionally biased region" description="Low complexity" evidence="1">
    <location>
        <begin position="302"/>
        <end position="313"/>
    </location>
</feature>
<keyword evidence="3" id="KW-1185">Reference proteome</keyword>
<accession>A0A9P7K8S3</accession>
<dbReference type="OrthoDB" id="3235609at2759"/>